<gene>
    <name evidence="4" type="primary">cutL_3</name>
    <name evidence="4" type="ORF">RHODGE_RHODGE_02325</name>
</gene>
<keyword evidence="2" id="KW-0560">Oxidoreductase</keyword>
<dbReference type="InterPro" id="IPR008274">
    <property type="entry name" value="AldOxase/xan_DH_MoCoBD1"/>
</dbReference>
<keyword evidence="1" id="KW-0500">Molybdenum</keyword>
<dbReference type="SUPFAM" id="SSF56003">
    <property type="entry name" value="Molybdenum cofactor-binding domain"/>
    <property type="match status" value="1"/>
</dbReference>
<accession>A0A3S4FCZ1</accession>
<dbReference type="RefSeq" id="WP_129609101.1">
    <property type="nucleotide sequence ID" value="NZ_UWOC01000141.1"/>
</dbReference>
<dbReference type="Proteomes" id="UP000289200">
    <property type="component" value="Unassembled WGS sequence"/>
</dbReference>
<dbReference type="PANTHER" id="PTHR11908">
    <property type="entry name" value="XANTHINE DEHYDROGENASE"/>
    <property type="match status" value="1"/>
</dbReference>
<protein>
    <submittedName>
        <fullName evidence="4">Carbon monoxide dehydrogenase large chain</fullName>
    </submittedName>
</protein>
<evidence type="ECO:0000313" key="4">
    <source>
        <dbReference type="EMBL" id="VCU09151.1"/>
    </source>
</evidence>
<evidence type="ECO:0000313" key="5">
    <source>
        <dbReference type="Proteomes" id="UP000289200"/>
    </source>
</evidence>
<dbReference type="Gene3D" id="3.30.365.10">
    <property type="entry name" value="Aldehyde oxidase/xanthine dehydrogenase, molybdopterin binding domain"/>
    <property type="match status" value="4"/>
</dbReference>
<dbReference type="EMBL" id="UWOC01000141">
    <property type="protein sequence ID" value="VCU09151.1"/>
    <property type="molecule type" value="Genomic_DNA"/>
</dbReference>
<dbReference type="GO" id="GO:0016491">
    <property type="term" value="F:oxidoreductase activity"/>
    <property type="evidence" value="ECO:0007669"/>
    <property type="project" value="UniProtKB-KW"/>
</dbReference>
<dbReference type="InterPro" id="IPR016208">
    <property type="entry name" value="Ald_Oxase/xanthine_DH-like"/>
</dbReference>
<reference evidence="5" key="1">
    <citation type="submission" date="2018-10" db="EMBL/GenBank/DDBJ databases">
        <authorList>
            <person name="Peiro R."/>
            <person name="Begona"/>
            <person name="Cbmso G."/>
            <person name="Lopez M."/>
            <person name="Gonzalez S."/>
            <person name="Sacristan E."/>
            <person name="Castillo E."/>
        </authorList>
    </citation>
    <scope>NUCLEOTIDE SEQUENCE [LARGE SCALE GENOMIC DNA]</scope>
</reference>
<dbReference type="AlphaFoldDB" id="A0A3S4FCZ1"/>
<dbReference type="SUPFAM" id="SSF54665">
    <property type="entry name" value="CO dehydrogenase molybdoprotein N-domain-like"/>
    <property type="match status" value="1"/>
</dbReference>
<sequence length="769" mass="80620">MKFGTSQAVVRTEDDAFLRGAGRYVSDLVPADALRAVVLRAPHPHARFRLHDLDAVRAMPGVRLILTAADIADLGPLPCLARPRGVEIAAPAYPILATDTVRHVGDAVAFVVADTLDQARDAAEAIVVDYTALPHVVDAVAALAEGAPPVVHADLPSGNAVFDTTTGDAAATEAAFAAAAHVVTLRLVNQRLVANYLDTRAVTAAFDPADGRITLTLGSQGSHTVRDVLAEHVLRIPPERLRVVTPDVGGGFGTKLFTYREYALAAVAAERLGRTVSWVADRSDHFLGDSHGRANVTTARLALDADLRFLALDVDTIADMGAYLSAYAPYIPIAGAGMLPGVYAIPTIRARVRGAFTHTVPVDAYRGAGRPEASYVIERLVDAAARDLGVAPDALRRKNFIPPAAMPYRTATGRTYDSGDFAAHLARAQTLADWDGFPARAAAAKRDGRLRGIGLSTYIEACGGNGPETATLRLDDDGAVTLLIGSQSTGQGHHTAYAQIVADHLDLPADRVRVVQGDTDLIATGSGTGGSSSIPCGGVAVAGASRRLAEVIREVAADALEAAPADLELSGGTVRIAGTDRTIDLADVATAAASRDPARLTVADTFRPKVATYPNGTHVVEVEIDPDTGRVAIIRFVIVDDMGMTLNPLLLEGQIVGGAAQGIGQALMEGAVFDLDSGQLLTATLQDYALPRAGDLPAFLFETRNVPCATNPLGVKGAGEAGTIGASPALVNAIVDALWRAYRIRHIDMPATPERVWAALREGERMHTL</sequence>
<dbReference type="Pfam" id="PF01315">
    <property type="entry name" value="Ald_Xan_dh_C"/>
    <property type="match status" value="1"/>
</dbReference>
<dbReference type="InterPro" id="IPR037165">
    <property type="entry name" value="AldOxase/xan_DH_Mopterin-bd_sf"/>
</dbReference>
<dbReference type="InterPro" id="IPR046867">
    <property type="entry name" value="AldOxase/xan_DH_MoCoBD2"/>
</dbReference>
<feature type="domain" description="Aldehyde oxidase/xanthine dehydrogenase a/b hammerhead" evidence="3">
    <location>
        <begin position="19"/>
        <end position="134"/>
    </location>
</feature>
<evidence type="ECO:0000259" key="3">
    <source>
        <dbReference type="SMART" id="SM01008"/>
    </source>
</evidence>
<proteinExistence type="predicted"/>
<dbReference type="PANTHER" id="PTHR11908:SF132">
    <property type="entry name" value="ALDEHYDE OXIDASE 1-RELATED"/>
    <property type="match status" value="1"/>
</dbReference>
<keyword evidence="5" id="KW-1185">Reference proteome</keyword>
<dbReference type="InterPro" id="IPR000674">
    <property type="entry name" value="Ald_Oxase/Xan_DH_a/b"/>
</dbReference>
<dbReference type="GO" id="GO:0005506">
    <property type="term" value="F:iron ion binding"/>
    <property type="evidence" value="ECO:0007669"/>
    <property type="project" value="InterPro"/>
</dbReference>
<dbReference type="Gene3D" id="3.90.1170.50">
    <property type="entry name" value="Aldehyde oxidase/xanthine dehydrogenase, a/b hammerhead"/>
    <property type="match status" value="1"/>
</dbReference>
<organism evidence="4 5">
    <name type="scientific">Rhodoplanes serenus</name>
    <dbReference type="NCBI Taxonomy" id="200615"/>
    <lineage>
        <taxon>Bacteria</taxon>
        <taxon>Pseudomonadati</taxon>
        <taxon>Pseudomonadota</taxon>
        <taxon>Alphaproteobacteria</taxon>
        <taxon>Hyphomicrobiales</taxon>
        <taxon>Nitrobacteraceae</taxon>
        <taxon>Rhodoplanes</taxon>
    </lineage>
</organism>
<evidence type="ECO:0000256" key="1">
    <source>
        <dbReference type="ARBA" id="ARBA00022505"/>
    </source>
</evidence>
<dbReference type="OrthoDB" id="9763985at2"/>
<comment type="caution">
    <text evidence="4">The sequence shown here is derived from an EMBL/GenBank/DDBJ whole genome shotgun (WGS) entry which is preliminary data.</text>
</comment>
<name>A0A3S4FCZ1_9BRAD</name>
<dbReference type="Pfam" id="PF20256">
    <property type="entry name" value="MoCoBD_2"/>
    <property type="match status" value="1"/>
</dbReference>
<dbReference type="InterPro" id="IPR036856">
    <property type="entry name" value="Ald_Oxase/Xan_DH_a/b_sf"/>
</dbReference>
<evidence type="ECO:0000256" key="2">
    <source>
        <dbReference type="ARBA" id="ARBA00023002"/>
    </source>
</evidence>
<dbReference type="Pfam" id="PF02738">
    <property type="entry name" value="MoCoBD_1"/>
    <property type="match status" value="1"/>
</dbReference>
<dbReference type="SMART" id="SM01008">
    <property type="entry name" value="Ald_Xan_dh_C"/>
    <property type="match status" value="1"/>
</dbReference>